<evidence type="ECO:0000313" key="2">
    <source>
        <dbReference type="EnsemblPlants" id="KQL29882"/>
    </source>
</evidence>
<proteinExistence type="predicted"/>
<dbReference type="InParanoid" id="K3Z217"/>
<dbReference type="HOGENOM" id="CLU_2890056_0_0_1"/>
<dbReference type="AlphaFoldDB" id="K3Z217"/>
<evidence type="ECO:0000256" key="1">
    <source>
        <dbReference type="SAM" id="SignalP"/>
    </source>
</evidence>
<reference evidence="2" key="2">
    <citation type="submission" date="2018-08" db="UniProtKB">
        <authorList>
            <consortium name="EnsemblPlants"/>
        </authorList>
    </citation>
    <scope>IDENTIFICATION</scope>
    <source>
        <strain evidence="2">Yugu1</strain>
    </source>
</reference>
<feature type="chain" id="PRO_5010127396" description="Secreted protein" evidence="1">
    <location>
        <begin position="18"/>
        <end position="63"/>
    </location>
</feature>
<keyword evidence="3" id="KW-1185">Reference proteome</keyword>
<protein>
    <recommendedName>
        <fullName evidence="4">Secreted protein</fullName>
    </recommendedName>
</protein>
<dbReference type="Gramene" id="KQL29882">
    <property type="protein sequence ID" value="KQL29882"/>
    <property type="gene ID" value="SETIT_020585mg"/>
</dbReference>
<organism evidence="2 3">
    <name type="scientific">Setaria italica</name>
    <name type="common">Foxtail millet</name>
    <name type="synonym">Panicum italicum</name>
    <dbReference type="NCBI Taxonomy" id="4555"/>
    <lineage>
        <taxon>Eukaryota</taxon>
        <taxon>Viridiplantae</taxon>
        <taxon>Streptophyta</taxon>
        <taxon>Embryophyta</taxon>
        <taxon>Tracheophyta</taxon>
        <taxon>Spermatophyta</taxon>
        <taxon>Magnoliopsida</taxon>
        <taxon>Liliopsida</taxon>
        <taxon>Poales</taxon>
        <taxon>Poaceae</taxon>
        <taxon>PACMAD clade</taxon>
        <taxon>Panicoideae</taxon>
        <taxon>Panicodae</taxon>
        <taxon>Paniceae</taxon>
        <taxon>Cenchrinae</taxon>
        <taxon>Setaria</taxon>
    </lineage>
</organism>
<reference evidence="3" key="1">
    <citation type="journal article" date="2012" name="Nat. Biotechnol.">
        <title>Reference genome sequence of the model plant Setaria.</title>
        <authorList>
            <person name="Bennetzen J.L."/>
            <person name="Schmutz J."/>
            <person name="Wang H."/>
            <person name="Percifield R."/>
            <person name="Hawkins J."/>
            <person name="Pontaroli A.C."/>
            <person name="Estep M."/>
            <person name="Feng L."/>
            <person name="Vaughn J.N."/>
            <person name="Grimwood J."/>
            <person name="Jenkins J."/>
            <person name="Barry K."/>
            <person name="Lindquist E."/>
            <person name="Hellsten U."/>
            <person name="Deshpande S."/>
            <person name="Wang X."/>
            <person name="Wu X."/>
            <person name="Mitros T."/>
            <person name="Triplett J."/>
            <person name="Yang X."/>
            <person name="Ye C.Y."/>
            <person name="Mauro-Herrera M."/>
            <person name="Wang L."/>
            <person name="Li P."/>
            <person name="Sharma M."/>
            <person name="Sharma R."/>
            <person name="Ronald P.C."/>
            <person name="Panaud O."/>
            <person name="Kellogg E.A."/>
            <person name="Brutnell T.P."/>
            <person name="Doust A.N."/>
            <person name="Tuskan G.A."/>
            <person name="Rokhsar D."/>
            <person name="Devos K.M."/>
        </authorList>
    </citation>
    <scope>NUCLEOTIDE SEQUENCE [LARGE SCALE GENOMIC DNA]</scope>
    <source>
        <strain evidence="3">cv. Yugu1</strain>
    </source>
</reference>
<evidence type="ECO:0008006" key="4">
    <source>
        <dbReference type="Google" id="ProtNLM"/>
    </source>
</evidence>
<accession>K3Z217</accession>
<name>K3Z217_SETIT</name>
<feature type="signal peptide" evidence="1">
    <location>
        <begin position="1"/>
        <end position="17"/>
    </location>
</feature>
<evidence type="ECO:0000313" key="3">
    <source>
        <dbReference type="Proteomes" id="UP000004995"/>
    </source>
</evidence>
<keyword evidence="1" id="KW-0732">Signal</keyword>
<sequence length="63" mass="7520">MYSIDTFLLFLLQSTHTIFFLELRACAMSSCQNRQQVERRGRIERGPSNIFFRTIVLNYSNRE</sequence>
<dbReference type="EMBL" id="AGNK02000365">
    <property type="status" value="NOT_ANNOTATED_CDS"/>
    <property type="molecule type" value="Genomic_DNA"/>
</dbReference>
<dbReference type="EnsemblPlants" id="KQL29882">
    <property type="protein sequence ID" value="KQL29882"/>
    <property type="gene ID" value="SETIT_020585mg"/>
</dbReference>
<dbReference type="Proteomes" id="UP000004995">
    <property type="component" value="Unassembled WGS sequence"/>
</dbReference>